<proteinExistence type="predicted"/>
<keyword evidence="1" id="KW-0472">Membrane</keyword>
<comment type="caution">
    <text evidence="2">The sequence shown here is derived from an EMBL/GenBank/DDBJ whole genome shotgun (WGS) entry which is preliminary data.</text>
</comment>
<keyword evidence="1" id="KW-0812">Transmembrane</keyword>
<evidence type="ECO:0000313" key="2">
    <source>
        <dbReference type="EMBL" id="PIK27711.1"/>
    </source>
</evidence>
<keyword evidence="1" id="KW-1133">Transmembrane helix</keyword>
<name>A0A2G8IW87_BACPU</name>
<accession>A0A2G8IW87</accession>
<feature type="transmembrane region" description="Helical" evidence="1">
    <location>
        <begin position="155"/>
        <end position="186"/>
    </location>
</feature>
<feature type="transmembrane region" description="Helical" evidence="1">
    <location>
        <begin position="28"/>
        <end position="45"/>
    </location>
</feature>
<feature type="transmembrane region" description="Helical" evidence="1">
    <location>
        <begin position="198"/>
        <end position="218"/>
    </location>
</feature>
<sequence length="257" mass="28555">MNVFSLLLKGIYSPKDVARARFTGIGKAILFIFILSIIAAVPQGYHMSQDISNAMSGFQHVIKKDLPDFSIEKGTLQADQSAPIEKEENGITIIFDPAEKIKTSELETKQTAIALLKEKAVIAIDGQMTDIPYQLLGGTLTKDELARVINQNQAIIIPVICVLLYLSTAALMFISATFLAMLGTFIKRMQQKELSFQMLWKLSAYSLTLTTVFFAIMSALNTPVANSFLLNWVINFIFLYLVVKEIPAKNKPLVKSK</sequence>
<dbReference type="Proteomes" id="UP000230768">
    <property type="component" value="Unassembled WGS sequence"/>
</dbReference>
<gene>
    <name evidence="2" type="ORF">CTV99_05405</name>
</gene>
<organism evidence="2 3">
    <name type="scientific">Bacillus pumilus</name>
    <name type="common">Bacillus mesentericus</name>
    <dbReference type="NCBI Taxonomy" id="1408"/>
    <lineage>
        <taxon>Bacteria</taxon>
        <taxon>Bacillati</taxon>
        <taxon>Bacillota</taxon>
        <taxon>Bacilli</taxon>
        <taxon>Bacillales</taxon>
        <taxon>Bacillaceae</taxon>
        <taxon>Bacillus</taxon>
    </lineage>
</organism>
<evidence type="ECO:0000256" key="1">
    <source>
        <dbReference type="SAM" id="Phobius"/>
    </source>
</evidence>
<dbReference type="AlphaFoldDB" id="A0A2G8IW87"/>
<evidence type="ECO:0000313" key="3">
    <source>
        <dbReference type="Proteomes" id="UP000230768"/>
    </source>
</evidence>
<dbReference type="EMBL" id="PEKP01000006">
    <property type="protein sequence ID" value="PIK27711.1"/>
    <property type="molecule type" value="Genomic_DNA"/>
</dbReference>
<feature type="transmembrane region" description="Helical" evidence="1">
    <location>
        <begin position="224"/>
        <end position="243"/>
    </location>
</feature>
<dbReference type="InterPro" id="IPR009574">
    <property type="entry name" value="DUF1189"/>
</dbReference>
<dbReference type="RefSeq" id="WP_099726630.1">
    <property type="nucleotide sequence ID" value="NZ_CP101833.1"/>
</dbReference>
<protein>
    <recommendedName>
        <fullName evidence="4">DUF1189 domain-containing protein</fullName>
    </recommendedName>
</protein>
<evidence type="ECO:0008006" key="4">
    <source>
        <dbReference type="Google" id="ProtNLM"/>
    </source>
</evidence>
<reference evidence="2 3" key="1">
    <citation type="submission" date="2017-11" db="EMBL/GenBank/DDBJ databases">
        <title>Draft genome sequence of Bacillus pumilus 51_5il from lake Gorkoye (Russia: Novosibirsk region).</title>
        <authorList>
            <person name="Shipova A.A."/>
            <person name="Rozanov A.S."/>
            <person name="Bryanskaya A.V."/>
            <person name="Peltek S.E."/>
        </authorList>
    </citation>
    <scope>NUCLEOTIDE SEQUENCE [LARGE SCALE GENOMIC DNA]</scope>
    <source>
        <strain evidence="2 3">51_5il</strain>
    </source>
</reference>
<dbReference type="Pfam" id="PF06691">
    <property type="entry name" value="DUF1189"/>
    <property type="match status" value="1"/>
</dbReference>